<reference evidence="2" key="1">
    <citation type="submission" date="2017-06" db="EMBL/GenBank/DDBJ databases">
        <title>Capnocytophaga spp. assemblies.</title>
        <authorList>
            <person name="Gulvik C.A."/>
        </authorList>
    </citation>
    <scope>NUCLEOTIDE SEQUENCE [LARGE SCALE GENOMIC DNA]</scope>
    <source>
        <strain evidence="2">H6253</strain>
    </source>
</reference>
<keyword evidence="2" id="KW-1185">Reference proteome</keyword>
<dbReference type="RefSeq" id="WP_095914169.1">
    <property type="nucleotide sequence ID" value="NZ_CP022384.1"/>
</dbReference>
<sequence length="150" mass="17939">MKHIIITLLLFGLTFSVKAQVYLGETDSIIVKRYYYRDKELSRIGSTEDKKDIFEELSSKKLTHKQEKILRQKLKQKKSFYHQRALLNHFNISVLIYKDGAKVFKINYSSLTNNLTIYKRVDEDDYDYIYKGQATPYLYRFLNKLFEVSK</sequence>
<organism evidence="1 2">
    <name type="scientific">Capnocytophaga leadbetteri</name>
    <dbReference type="NCBI Taxonomy" id="327575"/>
    <lineage>
        <taxon>Bacteria</taxon>
        <taxon>Pseudomonadati</taxon>
        <taxon>Bacteroidota</taxon>
        <taxon>Flavobacteriia</taxon>
        <taxon>Flavobacteriales</taxon>
        <taxon>Flavobacteriaceae</taxon>
        <taxon>Capnocytophaga</taxon>
    </lineage>
</organism>
<protein>
    <submittedName>
        <fullName evidence="1">Uncharacterized protein</fullName>
    </submittedName>
</protein>
<evidence type="ECO:0000313" key="1">
    <source>
        <dbReference type="EMBL" id="ATA82115.1"/>
    </source>
</evidence>
<gene>
    <name evidence="1" type="ORF">CGC53_07030</name>
</gene>
<dbReference type="Proteomes" id="UP000217276">
    <property type="component" value="Chromosome"/>
</dbReference>
<dbReference type="AlphaFoldDB" id="A0A250FCU2"/>
<dbReference type="KEGG" id="clk:CGC53_07030"/>
<dbReference type="EMBL" id="CP022384">
    <property type="protein sequence ID" value="ATA82115.1"/>
    <property type="molecule type" value="Genomic_DNA"/>
</dbReference>
<accession>A0A250FCU2</accession>
<name>A0A250FCU2_9FLAO</name>
<evidence type="ECO:0000313" key="2">
    <source>
        <dbReference type="Proteomes" id="UP000217276"/>
    </source>
</evidence>
<proteinExistence type="predicted"/>